<evidence type="ECO:0000313" key="2">
    <source>
        <dbReference type="Proteomes" id="UP000198896"/>
    </source>
</evidence>
<dbReference type="AlphaFoldDB" id="A0A1I2BJH4"/>
<evidence type="ECO:0000313" key="1">
    <source>
        <dbReference type="EMBL" id="SFE56351.1"/>
    </source>
</evidence>
<organism evidence="1 2">
    <name type="scientific">Succiniclasticum ruminis DSM 9236</name>
    <dbReference type="NCBI Taxonomy" id="1123323"/>
    <lineage>
        <taxon>Bacteria</taxon>
        <taxon>Bacillati</taxon>
        <taxon>Bacillota</taxon>
        <taxon>Negativicutes</taxon>
        <taxon>Acidaminococcales</taxon>
        <taxon>Acidaminococcaceae</taxon>
        <taxon>Succiniclasticum</taxon>
    </lineage>
</organism>
<dbReference type="Gene3D" id="2.40.160.20">
    <property type="match status" value="1"/>
</dbReference>
<dbReference type="Pfam" id="PF09411">
    <property type="entry name" value="PagL"/>
    <property type="match status" value="1"/>
</dbReference>
<dbReference type="OrthoDB" id="1664699at2"/>
<sequence>MKNQSIKIICFAITLFSFLMITIFPNTVCLAKASNVEIQAEYLRHHQFGRRFIDDYNVHVFQKAHEHAGLTFHRGLTFTRAHGYTTDDDIRRKSNAVGLGPAVMIRWERPISGKLYGDLEFSGSFLIYNKSFPAQGRPWGFLWRIGPRFTWKYTKSNSISLGYMFSHSSNGMQTKNPGHNSFGFSLGFNHSF</sequence>
<dbReference type="InterPro" id="IPR018550">
    <property type="entry name" value="Lipid-A_deacylase-rel"/>
</dbReference>
<proteinExistence type="predicted"/>
<reference evidence="1 2" key="1">
    <citation type="submission" date="2016-10" db="EMBL/GenBank/DDBJ databases">
        <authorList>
            <person name="de Groot N.N."/>
        </authorList>
    </citation>
    <scope>NUCLEOTIDE SEQUENCE [LARGE SCALE GENOMIC DNA]</scope>
    <source>
        <strain evidence="1 2">DSM 9236</strain>
    </source>
</reference>
<dbReference type="EMBL" id="FONL01000009">
    <property type="protein sequence ID" value="SFE56351.1"/>
    <property type="molecule type" value="Genomic_DNA"/>
</dbReference>
<name>A0A1I2BJH4_9FIRM</name>
<keyword evidence="2" id="KW-1185">Reference proteome</keyword>
<gene>
    <name evidence="1" type="ORF">SAMN05216245_10933</name>
</gene>
<dbReference type="Proteomes" id="UP000198896">
    <property type="component" value="Unassembled WGS sequence"/>
</dbReference>
<protein>
    <submittedName>
        <fullName evidence="1">Lipid A 3-O-deacylase (PagL)</fullName>
    </submittedName>
</protein>
<accession>A0A1I2BJH4</accession>